<feature type="transmembrane region" description="Helical" evidence="1">
    <location>
        <begin position="131"/>
        <end position="152"/>
    </location>
</feature>
<reference evidence="2 3" key="1">
    <citation type="submission" date="2021-03" db="EMBL/GenBank/DDBJ databases">
        <title>Fibrella sp. HMF5036 genome sequencing and assembly.</title>
        <authorList>
            <person name="Kang H."/>
            <person name="Kim H."/>
            <person name="Bae S."/>
            <person name="Joh K."/>
        </authorList>
    </citation>
    <scope>NUCLEOTIDE SEQUENCE [LARGE SCALE GENOMIC DNA]</scope>
    <source>
        <strain evidence="2 3">HMF5036</strain>
    </source>
</reference>
<evidence type="ECO:0000313" key="2">
    <source>
        <dbReference type="EMBL" id="MBO0932457.1"/>
    </source>
</evidence>
<feature type="transmembrane region" description="Helical" evidence="1">
    <location>
        <begin position="37"/>
        <end position="57"/>
    </location>
</feature>
<protein>
    <recommendedName>
        <fullName evidence="4">TssN family type VI secretion system protein</fullName>
    </recommendedName>
</protein>
<accession>A0A939G4Y5</accession>
<feature type="transmembrane region" description="Helical" evidence="1">
    <location>
        <begin position="6"/>
        <end position="25"/>
    </location>
</feature>
<gene>
    <name evidence="2" type="ORF">J2I48_15705</name>
</gene>
<dbReference type="InterPro" id="IPR035177">
    <property type="entry name" value="TssN"/>
</dbReference>
<organism evidence="2 3">
    <name type="scientific">Fibrella aquatilis</name>
    <dbReference type="NCBI Taxonomy" id="2817059"/>
    <lineage>
        <taxon>Bacteria</taxon>
        <taxon>Pseudomonadati</taxon>
        <taxon>Bacteroidota</taxon>
        <taxon>Cytophagia</taxon>
        <taxon>Cytophagales</taxon>
        <taxon>Spirosomataceae</taxon>
        <taxon>Fibrella</taxon>
    </lineage>
</organism>
<name>A0A939G4Y5_9BACT</name>
<dbReference type="EMBL" id="JAFMYU010000012">
    <property type="protein sequence ID" value="MBO0932457.1"/>
    <property type="molecule type" value="Genomic_DNA"/>
</dbReference>
<sequence length="287" mass="32204">MTTDLLLTLVSLLSVALAALTVLLLRRKPDVLNKKMGLYLLAGLVIAGALGAALARVESVTTGFYWLEGMVLVLGVAHLVMARQQFAWLRDAFIGDELALLTLTATLLAMAQTLGYGLLRTTGPFLPAMSLGWLPFYLPTVFMLAYEAFALIPARVYRKWFYPVDREVPLIELVDTIRLHVQVSKAPDNPQLTTYTVKAPIDRTLHDLFHYMIYSHNHEEDPESPIQYHEVDTEGSLLGWVFYRPKLRGLVKSYLDPSLSLNRSQLKSDAVIVARSYVSSVEKEQRP</sequence>
<keyword evidence="1" id="KW-0472">Membrane</keyword>
<evidence type="ECO:0008006" key="4">
    <source>
        <dbReference type="Google" id="ProtNLM"/>
    </source>
</evidence>
<comment type="caution">
    <text evidence="2">The sequence shown here is derived from an EMBL/GenBank/DDBJ whole genome shotgun (WGS) entry which is preliminary data.</text>
</comment>
<keyword evidence="1" id="KW-1133">Transmembrane helix</keyword>
<evidence type="ECO:0000313" key="3">
    <source>
        <dbReference type="Proteomes" id="UP000664795"/>
    </source>
</evidence>
<keyword evidence="3" id="KW-1185">Reference proteome</keyword>
<feature type="transmembrane region" description="Helical" evidence="1">
    <location>
        <begin position="63"/>
        <end position="82"/>
    </location>
</feature>
<feature type="transmembrane region" description="Helical" evidence="1">
    <location>
        <begin position="98"/>
        <end position="119"/>
    </location>
</feature>
<dbReference type="Pfam" id="PF17555">
    <property type="entry name" value="TssN"/>
    <property type="match status" value="1"/>
</dbReference>
<dbReference type="RefSeq" id="WP_207336418.1">
    <property type="nucleotide sequence ID" value="NZ_JAFMYU010000012.1"/>
</dbReference>
<proteinExistence type="predicted"/>
<evidence type="ECO:0000256" key="1">
    <source>
        <dbReference type="SAM" id="Phobius"/>
    </source>
</evidence>
<dbReference type="Proteomes" id="UP000664795">
    <property type="component" value="Unassembled WGS sequence"/>
</dbReference>
<dbReference type="AlphaFoldDB" id="A0A939G4Y5"/>
<keyword evidence="1" id="KW-0812">Transmembrane</keyword>